<dbReference type="VEuPathDB" id="TriTrypDB:Lsey_0010_0380"/>
<evidence type="ECO:0000256" key="1">
    <source>
        <dbReference type="ARBA" id="ARBA00023054"/>
    </source>
</evidence>
<keyword evidence="6" id="KW-1185">Reference proteome</keyword>
<dbReference type="InterPro" id="IPR049258">
    <property type="entry name" value="ODAD1_CC"/>
</dbReference>
<feature type="domain" description="ODAD1 central coiled coil region" evidence="4">
    <location>
        <begin position="126"/>
        <end position="231"/>
    </location>
</feature>
<evidence type="ECO:0000256" key="2">
    <source>
        <dbReference type="SAM" id="Coils"/>
    </source>
</evidence>
<evidence type="ECO:0000313" key="5">
    <source>
        <dbReference type="EMBL" id="KPI90126.1"/>
    </source>
</evidence>
<feature type="compositionally biased region" description="Basic and acidic residues" evidence="3">
    <location>
        <begin position="481"/>
        <end position="495"/>
    </location>
</feature>
<evidence type="ECO:0000259" key="4">
    <source>
        <dbReference type="Pfam" id="PF21773"/>
    </source>
</evidence>
<protein>
    <recommendedName>
        <fullName evidence="4">ODAD1 central coiled coil region domain-containing protein</fullName>
    </recommendedName>
</protein>
<dbReference type="InterPro" id="IPR051876">
    <property type="entry name" value="ODA-DC/CCD"/>
</dbReference>
<feature type="region of interest" description="Disordered" evidence="3">
    <location>
        <begin position="479"/>
        <end position="540"/>
    </location>
</feature>
<comment type="caution">
    <text evidence="5">The sequence shown here is derived from an EMBL/GenBank/DDBJ whole genome shotgun (WGS) entry which is preliminary data.</text>
</comment>
<organism evidence="5 6">
    <name type="scientific">Leptomonas seymouri</name>
    <dbReference type="NCBI Taxonomy" id="5684"/>
    <lineage>
        <taxon>Eukaryota</taxon>
        <taxon>Discoba</taxon>
        <taxon>Euglenozoa</taxon>
        <taxon>Kinetoplastea</taxon>
        <taxon>Metakinetoplastina</taxon>
        <taxon>Trypanosomatida</taxon>
        <taxon>Trypanosomatidae</taxon>
        <taxon>Leishmaniinae</taxon>
        <taxon>Leptomonas</taxon>
    </lineage>
</organism>
<dbReference type="PANTHER" id="PTHR21694">
    <property type="entry name" value="COILED-COIL DOMAIN-CONTAINING PROTEIN 63"/>
    <property type="match status" value="1"/>
</dbReference>
<dbReference type="EMBL" id="LJSK01000010">
    <property type="protein sequence ID" value="KPI90126.1"/>
    <property type="molecule type" value="Genomic_DNA"/>
</dbReference>
<feature type="region of interest" description="Disordered" evidence="3">
    <location>
        <begin position="257"/>
        <end position="284"/>
    </location>
</feature>
<sequence>MSVELSMKKKESERDTLRRSQIADGILGAKGQSAKQQEQIAHMTNENEELKKEISAVSGTHYDYVKADKLASLQADVDALERRYQFEKMRKNDLTKRYQLARIDLLHSRKLKGGVNVEKEQADAVQRQVEILESRLDQALGQFNDALSYNKELRDRIDVIREERRVFQRVHKRMEDDLKSKKRQMAEHIEKSNRDMDDRDAHVREVARMRAALEEQRQAYAEQLRDLDAAMLDIKAMREEQTEMELELEAREYEFGERANDPSMPRGLEDARGASGTTSGAAEDNVSVAGSDVTDESTNVLHVEKESATITSILHQIKEAFMTDDLVDLRAQYVHTGDLNFSLYKYINELFAKKEVLKDNTRDLQRLLSEEDESNNQHRALIKRLEEKLADTESRLDEMMGVTEQLRESVRRTADTAEEVYAHIGCPQAPGNAVEGERRCTETNMKEFFGIIEERATQILIAFQRHQALSYARRKPASLHANRDLEQPKESPHGIEEDEEGNALTSQATDSPAEKRSPETEEWEAEDEIAPIMPTAPQTAHSAVNARNLVRMMDLPSASLGASAADRDNALYVEQDDDHIVCHEDIRKQMESRLAMMREREDRNQQRKKKDLSRESSHKAVAQQVKAGIVGGAN</sequence>
<feature type="domain" description="ODAD1 central coiled coil region" evidence="4">
    <location>
        <begin position="304"/>
        <end position="430"/>
    </location>
</feature>
<dbReference type="Pfam" id="PF21773">
    <property type="entry name" value="ODAD1_CC"/>
    <property type="match status" value="2"/>
</dbReference>
<evidence type="ECO:0000256" key="3">
    <source>
        <dbReference type="SAM" id="MobiDB-lite"/>
    </source>
</evidence>
<proteinExistence type="predicted"/>
<dbReference type="OrthoDB" id="6766775at2759"/>
<feature type="compositionally biased region" description="Acidic residues" evidence="3">
    <location>
        <begin position="520"/>
        <end position="529"/>
    </location>
</feature>
<feature type="region of interest" description="Disordered" evidence="3">
    <location>
        <begin position="597"/>
        <end position="634"/>
    </location>
</feature>
<dbReference type="PANTHER" id="PTHR21694:SF36">
    <property type="entry name" value="OUTER DYNEIN ARM DOCKING COMPLEX PROTEIN"/>
    <property type="match status" value="1"/>
</dbReference>
<feature type="region of interest" description="Disordered" evidence="3">
    <location>
        <begin position="1"/>
        <end position="35"/>
    </location>
</feature>
<dbReference type="OMA" id="CYKDTIC"/>
<feature type="compositionally biased region" description="Basic and acidic residues" evidence="3">
    <location>
        <begin position="1"/>
        <end position="18"/>
    </location>
</feature>
<keyword evidence="1 2" id="KW-0175">Coiled coil</keyword>
<feature type="coiled-coil region" evidence="2">
    <location>
        <begin position="347"/>
        <end position="402"/>
    </location>
</feature>
<reference evidence="5 6" key="1">
    <citation type="journal article" date="2015" name="PLoS Pathog.">
        <title>Leptomonas seymouri: Adaptations to the Dixenous Life Cycle Analyzed by Genome Sequencing, Transcriptome Profiling and Co-infection with Leishmania donovani.</title>
        <authorList>
            <person name="Kraeva N."/>
            <person name="Butenko A."/>
            <person name="Hlavacova J."/>
            <person name="Kostygov A."/>
            <person name="Myskova J."/>
            <person name="Grybchuk D."/>
            <person name="Lestinova T."/>
            <person name="Votypka J."/>
            <person name="Volf P."/>
            <person name="Opperdoes F."/>
            <person name="Flegontov P."/>
            <person name="Lukes J."/>
            <person name="Yurchenko V."/>
        </authorList>
    </citation>
    <scope>NUCLEOTIDE SEQUENCE [LARGE SCALE GENOMIC DNA]</scope>
    <source>
        <strain evidence="5 6">ATCC 30220</strain>
    </source>
</reference>
<feature type="compositionally biased region" description="Low complexity" evidence="3">
    <location>
        <begin position="273"/>
        <end position="282"/>
    </location>
</feature>
<gene>
    <name evidence="5" type="ORF">ABL78_0771</name>
</gene>
<evidence type="ECO:0000313" key="6">
    <source>
        <dbReference type="Proteomes" id="UP000038009"/>
    </source>
</evidence>
<accession>A0A0N0P8M7</accession>
<name>A0A0N0P8M7_LEPSE</name>
<feature type="coiled-coil region" evidence="2">
    <location>
        <begin position="171"/>
        <end position="247"/>
    </location>
</feature>
<dbReference type="AlphaFoldDB" id="A0A0N0P8M7"/>
<dbReference type="Proteomes" id="UP000038009">
    <property type="component" value="Unassembled WGS sequence"/>
</dbReference>